<evidence type="ECO:0000256" key="7">
    <source>
        <dbReference type="HAMAP-Rule" id="MF_00259"/>
    </source>
</evidence>
<dbReference type="Gene3D" id="3.30.70.1400">
    <property type="entry name" value="Aminomethyltransferase beta-barrel domains"/>
    <property type="match status" value="1"/>
</dbReference>
<protein>
    <recommendedName>
        <fullName evidence="2 7">Aminomethyltransferase</fullName>
        <ecNumber evidence="2 7">2.1.2.10</ecNumber>
    </recommendedName>
    <alternativeName>
        <fullName evidence="5 7">Glycine cleavage system T protein</fullName>
    </alternativeName>
</protein>
<dbReference type="HAMAP" id="MF_00259">
    <property type="entry name" value="GcvT"/>
    <property type="match status" value="1"/>
</dbReference>
<evidence type="ECO:0000313" key="11">
    <source>
        <dbReference type="EMBL" id="MDG0866721.1"/>
    </source>
</evidence>
<accession>A0AAJ5ZDG2</accession>
<dbReference type="Pfam" id="PF08669">
    <property type="entry name" value="GCV_T_C"/>
    <property type="match status" value="1"/>
</dbReference>
<dbReference type="GO" id="GO:0019464">
    <property type="term" value="P:glycine decarboxylation via glycine cleavage system"/>
    <property type="evidence" value="ECO:0007669"/>
    <property type="project" value="UniProtKB-UniRule"/>
</dbReference>
<evidence type="ECO:0000256" key="5">
    <source>
        <dbReference type="ARBA" id="ARBA00031395"/>
    </source>
</evidence>
<dbReference type="InterPro" id="IPR006223">
    <property type="entry name" value="GcvT"/>
</dbReference>
<dbReference type="InterPro" id="IPR028896">
    <property type="entry name" value="GcvT/YgfZ/DmdA"/>
</dbReference>
<comment type="similarity">
    <text evidence="1 7">Belongs to the GcvT family.</text>
</comment>
<dbReference type="SUPFAM" id="SSF101790">
    <property type="entry name" value="Aminomethyltransferase beta-barrel domain"/>
    <property type="match status" value="1"/>
</dbReference>
<proteinExistence type="inferred from homology"/>
<dbReference type="Pfam" id="PF01571">
    <property type="entry name" value="GCV_T"/>
    <property type="match status" value="1"/>
</dbReference>
<dbReference type="Gene3D" id="3.30.1360.120">
    <property type="entry name" value="Probable tRNA modification gtpase trme, domain 1"/>
    <property type="match status" value="1"/>
</dbReference>
<name>A0AAJ5ZDG2_9CHLR</name>
<dbReference type="EMBL" id="WMBE01000002">
    <property type="protein sequence ID" value="MDG0866721.1"/>
    <property type="molecule type" value="Genomic_DNA"/>
</dbReference>
<dbReference type="PIRSF" id="PIRSF006487">
    <property type="entry name" value="GcvT"/>
    <property type="match status" value="1"/>
</dbReference>
<feature type="binding site" evidence="8">
    <location>
        <position position="215"/>
    </location>
    <ligand>
        <name>substrate</name>
    </ligand>
</feature>
<dbReference type="InterPro" id="IPR022903">
    <property type="entry name" value="GcvT_bac"/>
</dbReference>
<comment type="catalytic activity">
    <reaction evidence="6 7">
        <text>N(6)-[(R)-S(8)-aminomethyldihydrolipoyl]-L-lysyl-[protein] + (6S)-5,6,7,8-tetrahydrofolate = N(6)-[(R)-dihydrolipoyl]-L-lysyl-[protein] + (6R)-5,10-methylene-5,6,7,8-tetrahydrofolate + NH4(+)</text>
        <dbReference type="Rhea" id="RHEA:16945"/>
        <dbReference type="Rhea" id="RHEA-COMP:10475"/>
        <dbReference type="Rhea" id="RHEA-COMP:10492"/>
        <dbReference type="ChEBI" id="CHEBI:15636"/>
        <dbReference type="ChEBI" id="CHEBI:28938"/>
        <dbReference type="ChEBI" id="CHEBI:57453"/>
        <dbReference type="ChEBI" id="CHEBI:83100"/>
        <dbReference type="ChEBI" id="CHEBI:83143"/>
        <dbReference type="EC" id="2.1.2.10"/>
    </reaction>
</comment>
<keyword evidence="3 7" id="KW-0032">Aminotransferase</keyword>
<dbReference type="GO" id="GO:0008483">
    <property type="term" value="F:transaminase activity"/>
    <property type="evidence" value="ECO:0007669"/>
    <property type="project" value="UniProtKB-KW"/>
</dbReference>
<evidence type="ECO:0000313" key="12">
    <source>
        <dbReference type="EMBL" id="WFG38144.1"/>
    </source>
</evidence>
<dbReference type="InterPro" id="IPR006222">
    <property type="entry name" value="GCVT_N"/>
</dbReference>
<gene>
    <name evidence="7 12" type="primary">gcvT</name>
    <name evidence="11" type="ORF">GKO46_06490</name>
    <name evidence="12" type="ORF">GKO48_00490</name>
</gene>
<dbReference type="PANTHER" id="PTHR43757:SF2">
    <property type="entry name" value="AMINOMETHYLTRANSFERASE, MITOCHONDRIAL"/>
    <property type="match status" value="1"/>
</dbReference>
<dbReference type="Proteomes" id="UP001321249">
    <property type="component" value="Unassembled WGS sequence"/>
</dbReference>
<feature type="domain" description="GCVT N-terminal" evidence="9">
    <location>
        <begin position="24"/>
        <end position="273"/>
    </location>
</feature>
<dbReference type="GO" id="GO:0005960">
    <property type="term" value="C:glycine cleavage complex"/>
    <property type="evidence" value="ECO:0007669"/>
    <property type="project" value="InterPro"/>
</dbReference>
<keyword evidence="13" id="KW-1185">Reference proteome</keyword>
<evidence type="ECO:0000259" key="10">
    <source>
        <dbReference type="Pfam" id="PF08669"/>
    </source>
</evidence>
<evidence type="ECO:0000256" key="8">
    <source>
        <dbReference type="PIRSR" id="PIRSR006487-1"/>
    </source>
</evidence>
<dbReference type="EC" id="2.1.2.10" evidence="2 7"/>
<organism evidence="12 13">
    <name type="scientific">Candidatus Lucifugimonas marina</name>
    <dbReference type="NCBI Taxonomy" id="3038979"/>
    <lineage>
        <taxon>Bacteria</taxon>
        <taxon>Bacillati</taxon>
        <taxon>Chloroflexota</taxon>
        <taxon>Dehalococcoidia</taxon>
        <taxon>SAR202 cluster</taxon>
        <taxon>Candidatus Lucifugimonadales</taxon>
        <taxon>Candidatus Lucifugimonadaceae</taxon>
        <taxon>Candidatus Lucifugimonas</taxon>
    </lineage>
</organism>
<dbReference type="InterPro" id="IPR013977">
    <property type="entry name" value="GcvT_C"/>
</dbReference>
<evidence type="ECO:0000313" key="13">
    <source>
        <dbReference type="Proteomes" id="UP001219901"/>
    </source>
</evidence>
<dbReference type="Gene3D" id="4.10.1250.10">
    <property type="entry name" value="Aminomethyltransferase fragment"/>
    <property type="match status" value="1"/>
</dbReference>
<comment type="subunit">
    <text evidence="7">The glycine cleavage system is composed of four proteins: P, T, L and H.</text>
</comment>
<evidence type="ECO:0000256" key="4">
    <source>
        <dbReference type="ARBA" id="ARBA00022679"/>
    </source>
</evidence>
<dbReference type="NCBIfam" id="TIGR00528">
    <property type="entry name" value="gcvT"/>
    <property type="match status" value="1"/>
</dbReference>
<reference evidence="13 14" key="1">
    <citation type="submission" date="2019-11" db="EMBL/GenBank/DDBJ databases">
        <authorList>
            <person name="Cho J.-C."/>
        </authorList>
    </citation>
    <scope>NUCLEOTIDE SEQUENCE [LARGE SCALE GENOMIC DNA]</scope>
    <source>
        <strain evidence="12 13">JH1073</strain>
        <strain evidence="11 14">JH702</strain>
    </source>
</reference>
<evidence type="ECO:0000256" key="1">
    <source>
        <dbReference type="ARBA" id="ARBA00008609"/>
    </source>
</evidence>
<dbReference type="NCBIfam" id="NF001567">
    <property type="entry name" value="PRK00389.1"/>
    <property type="match status" value="1"/>
</dbReference>
<keyword evidence="4 7" id="KW-0808">Transferase</keyword>
<evidence type="ECO:0000256" key="3">
    <source>
        <dbReference type="ARBA" id="ARBA00022576"/>
    </source>
</evidence>
<evidence type="ECO:0000256" key="2">
    <source>
        <dbReference type="ARBA" id="ARBA00012616"/>
    </source>
</evidence>
<dbReference type="Gene3D" id="2.40.30.110">
    <property type="entry name" value="Aminomethyltransferase beta-barrel domains"/>
    <property type="match status" value="1"/>
</dbReference>
<sequence length="384" mass="41210">MGIEEKLLSDEAQSTTEQLKKTVLHATHVESNAKLVPFGGWDMPVQYPDGIIAEVKAVRNSAGIFDVSHMGRLIFEGPGAETILSSITSANVPALKSGRGKYNFICNGSGGIIDDAMVYRTDEEKFLLVINAGNTDEDMEWITPHLAARTDFTMSVITDETAMIAIQGPTALEIVDSLTNGEASKIRRFRIGSADVAGIPATLARTGYTGEDGFEIVVPSEQAVKLWKALRDAGAKECGLGARDVLRLEAGLPLHGNDLTSDTNPFEAGFGRFAYYEAPNCIAGFALQQLAEKEPERLLVGFKMIGRGIPRAGLNIHSSGDDSVSESNRIGVVTSGTHSPTVDAGIGMGYVERKYAATGTKLVIDVRGRPVEAEIVDMPFYKRG</sequence>
<evidence type="ECO:0000313" key="14">
    <source>
        <dbReference type="Proteomes" id="UP001321249"/>
    </source>
</evidence>
<feature type="domain" description="Aminomethyltransferase C-terminal" evidence="10">
    <location>
        <begin position="297"/>
        <end position="382"/>
    </location>
</feature>
<dbReference type="PANTHER" id="PTHR43757">
    <property type="entry name" value="AMINOMETHYLTRANSFERASE"/>
    <property type="match status" value="1"/>
</dbReference>
<dbReference type="FunFam" id="3.30.70.1400:FF:000001">
    <property type="entry name" value="Aminomethyltransferase"/>
    <property type="match status" value="1"/>
</dbReference>
<dbReference type="FunFam" id="2.40.30.110:FF:000003">
    <property type="entry name" value="Aminomethyltransferase"/>
    <property type="match status" value="1"/>
</dbReference>
<reference evidence="12" key="2">
    <citation type="journal article" date="2023" name="Nat. Commun.">
        <title>Cultivation of marine bacteria of the SAR202 clade.</title>
        <authorList>
            <person name="Lim Y."/>
            <person name="Seo J.H."/>
            <person name="Giovannoni S.J."/>
            <person name="Kang I."/>
            <person name="Cho J.C."/>
        </authorList>
    </citation>
    <scope>NUCLEOTIDE SEQUENCE</scope>
    <source>
        <strain evidence="12">JH1073</strain>
    </source>
</reference>
<dbReference type="EMBL" id="CP046147">
    <property type="protein sequence ID" value="WFG38144.1"/>
    <property type="molecule type" value="Genomic_DNA"/>
</dbReference>
<dbReference type="AlphaFoldDB" id="A0AAJ5ZDG2"/>
<dbReference type="Proteomes" id="UP001219901">
    <property type="component" value="Chromosome"/>
</dbReference>
<reference evidence="13" key="3">
    <citation type="submission" date="2023-06" db="EMBL/GenBank/DDBJ databases">
        <title>Pangenomics reveal diversification of enzyme families and niche specialization in globally abundant SAR202 bacteria.</title>
        <authorList>
            <person name="Saw J.H.W."/>
        </authorList>
    </citation>
    <scope>NUCLEOTIDE SEQUENCE [LARGE SCALE GENOMIC DNA]</scope>
    <source>
        <strain evidence="13">JH1073</strain>
    </source>
</reference>
<evidence type="ECO:0000259" key="9">
    <source>
        <dbReference type="Pfam" id="PF01571"/>
    </source>
</evidence>
<dbReference type="SUPFAM" id="SSF103025">
    <property type="entry name" value="Folate-binding domain"/>
    <property type="match status" value="1"/>
</dbReference>
<dbReference type="GO" id="GO:0004047">
    <property type="term" value="F:aminomethyltransferase activity"/>
    <property type="evidence" value="ECO:0007669"/>
    <property type="project" value="UniProtKB-UniRule"/>
</dbReference>
<comment type="function">
    <text evidence="7">The glycine cleavage system catalyzes the degradation of glycine.</text>
</comment>
<evidence type="ECO:0000256" key="6">
    <source>
        <dbReference type="ARBA" id="ARBA00047665"/>
    </source>
</evidence>
<dbReference type="InterPro" id="IPR027266">
    <property type="entry name" value="TrmE/GcvT-like"/>
</dbReference>
<dbReference type="InterPro" id="IPR029043">
    <property type="entry name" value="GcvT/YgfZ_C"/>
</dbReference>